<evidence type="ECO:0000256" key="5">
    <source>
        <dbReference type="ARBA" id="ARBA00022801"/>
    </source>
</evidence>
<evidence type="ECO:0000256" key="2">
    <source>
        <dbReference type="ARBA" id="ARBA00009743"/>
    </source>
</evidence>
<dbReference type="Gene3D" id="3.20.20.70">
    <property type="entry name" value="Aldolase class I"/>
    <property type="match status" value="1"/>
</dbReference>
<dbReference type="Pfam" id="PF17801">
    <property type="entry name" value="Melibiase_C"/>
    <property type="match status" value="1"/>
</dbReference>
<organism evidence="9 10">
    <name type="scientific">Reticulomyxa filosa</name>
    <dbReference type="NCBI Taxonomy" id="46433"/>
    <lineage>
        <taxon>Eukaryota</taxon>
        <taxon>Sar</taxon>
        <taxon>Rhizaria</taxon>
        <taxon>Retaria</taxon>
        <taxon>Foraminifera</taxon>
        <taxon>Monothalamids</taxon>
        <taxon>Reticulomyxidae</taxon>
        <taxon>Reticulomyxa</taxon>
    </lineage>
</organism>
<evidence type="ECO:0000256" key="1">
    <source>
        <dbReference type="ARBA" id="ARBA00001255"/>
    </source>
</evidence>
<name>X6NNY4_RETFI</name>
<evidence type="ECO:0000256" key="3">
    <source>
        <dbReference type="ARBA" id="ARBA00012755"/>
    </source>
</evidence>
<keyword evidence="10" id="KW-1185">Reference proteome</keyword>
<proteinExistence type="inferred from homology"/>
<dbReference type="GO" id="GO:0004557">
    <property type="term" value="F:alpha-galactosidase activity"/>
    <property type="evidence" value="ECO:0007669"/>
    <property type="project" value="UniProtKB-EC"/>
</dbReference>
<comment type="similarity">
    <text evidence="2">Belongs to the glycosyl hydrolase 27 family.</text>
</comment>
<dbReference type="PANTHER" id="PTHR11452">
    <property type="entry name" value="ALPHA-GALACTOSIDASE/ALPHA-N-ACETYLGALACTOSAMINIDASE"/>
    <property type="match status" value="1"/>
</dbReference>
<dbReference type="GO" id="GO:0005975">
    <property type="term" value="P:carbohydrate metabolic process"/>
    <property type="evidence" value="ECO:0007669"/>
    <property type="project" value="InterPro"/>
</dbReference>
<reference evidence="9 10" key="1">
    <citation type="journal article" date="2013" name="Curr. Biol.">
        <title>The Genome of the Foraminiferan Reticulomyxa filosa.</title>
        <authorList>
            <person name="Glockner G."/>
            <person name="Hulsmann N."/>
            <person name="Schleicher M."/>
            <person name="Noegel A.A."/>
            <person name="Eichinger L."/>
            <person name="Gallinger C."/>
            <person name="Pawlowski J."/>
            <person name="Sierra R."/>
            <person name="Euteneuer U."/>
            <person name="Pillet L."/>
            <person name="Moustafa A."/>
            <person name="Platzer M."/>
            <person name="Groth M."/>
            <person name="Szafranski K."/>
            <person name="Schliwa M."/>
        </authorList>
    </citation>
    <scope>NUCLEOTIDE SEQUENCE [LARGE SCALE GENOMIC DNA]</scope>
</reference>
<protein>
    <recommendedName>
        <fullName evidence="3">alpha-galactosidase</fullName>
        <ecNumber evidence="3">3.2.1.22</ecNumber>
    </recommendedName>
</protein>
<keyword evidence="5" id="KW-0378">Hydrolase</keyword>
<dbReference type="Proteomes" id="UP000023152">
    <property type="component" value="Unassembled WGS sequence"/>
</dbReference>
<evidence type="ECO:0000256" key="4">
    <source>
        <dbReference type="ARBA" id="ARBA00022729"/>
    </source>
</evidence>
<dbReference type="Gene3D" id="2.60.40.1180">
    <property type="entry name" value="Golgi alpha-mannosidase II"/>
    <property type="match status" value="1"/>
</dbReference>
<dbReference type="InterPro" id="IPR013780">
    <property type="entry name" value="Glyco_hydro_b"/>
</dbReference>
<dbReference type="EC" id="3.2.1.22" evidence="3"/>
<keyword evidence="7" id="KW-0326">Glycosidase</keyword>
<evidence type="ECO:0000259" key="8">
    <source>
        <dbReference type="Pfam" id="PF17801"/>
    </source>
</evidence>
<dbReference type="InterPro" id="IPR013785">
    <property type="entry name" value="Aldolase_TIM"/>
</dbReference>
<comment type="catalytic activity">
    <reaction evidence="1">
        <text>Hydrolysis of terminal, non-reducing alpha-D-galactose residues in alpha-D-galactosides, including galactose oligosaccharides, galactomannans and galactolipids.</text>
        <dbReference type="EC" id="3.2.1.22"/>
    </reaction>
</comment>
<sequence>MKFANSGSPLIVATDVRNMTQIMYTILLNTEIISVNQEFTHPAGDILASENCENGVPNACQVWTRQLSDSSLAVVFYNSGDLEHTYSIDFDKLRPNTWDSNTVVAVRDLWAHKNLGNFVGSFTATVPSHGNVFTIQSQIHTHYHFHKENFLTEFPSSTYFFEKLSFFRFKTCISSLPKKKMKKVKKGAQIVFRKNFYSMIYQKRKRLKKYKRFCVFIKKQIKTCDKNSMSKINWNFEKSAVIQQNLFYKKKEKTSSSSFSFSYNKDYFF</sequence>
<evidence type="ECO:0000256" key="7">
    <source>
        <dbReference type="ARBA" id="ARBA00023295"/>
    </source>
</evidence>
<dbReference type="PANTHER" id="PTHR11452:SF75">
    <property type="entry name" value="ALPHA-GALACTOSIDASE MEL1"/>
    <property type="match status" value="1"/>
</dbReference>
<keyword evidence="4" id="KW-0732">Signal</keyword>
<comment type="caution">
    <text evidence="9">The sequence shown here is derived from an EMBL/GenBank/DDBJ whole genome shotgun (WGS) entry which is preliminary data.</text>
</comment>
<dbReference type="OrthoDB" id="5795902at2759"/>
<keyword evidence="6" id="KW-1015">Disulfide bond</keyword>
<dbReference type="AlphaFoldDB" id="X6NNY4"/>
<dbReference type="EMBL" id="ASPP01007298">
    <property type="protein sequence ID" value="ETO27384.1"/>
    <property type="molecule type" value="Genomic_DNA"/>
</dbReference>
<feature type="domain" description="Alpha galactosidase C-terminal" evidence="8">
    <location>
        <begin position="59"/>
        <end position="132"/>
    </location>
</feature>
<dbReference type="SUPFAM" id="SSF51011">
    <property type="entry name" value="Glycosyl hydrolase domain"/>
    <property type="match status" value="1"/>
</dbReference>
<evidence type="ECO:0000313" key="9">
    <source>
        <dbReference type="EMBL" id="ETO27384.1"/>
    </source>
</evidence>
<evidence type="ECO:0000256" key="6">
    <source>
        <dbReference type="ARBA" id="ARBA00023157"/>
    </source>
</evidence>
<dbReference type="InterPro" id="IPR041233">
    <property type="entry name" value="Melibiase_C"/>
</dbReference>
<dbReference type="InterPro" id="IPR002241">
    <property type="entry name" value="Glyco_hydro_27"/>
</dbReference>
<dbReference type="FunFam" id="2.60.40.1180:FF:000008">
    <property type="entry name" value="Alpha-galactosidase"/>
    <property type="match status" value="1"/>
</dbReference>
<evidence type="ECO:0000313" key="10">
    <source>
        <dbReference type="Proteomes" id="UP000023152"/>
    </source>
</evidence>
<gene>
    <name evidence="9" type="ORF">RFI_09750</name>
</gene>
<accession>X6NNY4</accession>